<dbReference type="PANTHER" id="PTHR33884">
    <property type="entry name" value="UPF0410 PROTEIN YMGE"/>
    <property type="match status" value="1"/>
</dbReference>
<protein>
    <submittedName>
        <fullName evidence="8">Putative membrane protein YeaQ/YmgE (Transglycosylase-associated protein family)</fullName>
    </submittedName>
</protein>
<dbReference type="InterPro" id="IPR007341">
    <property type="entry name" value="Transgly_assoc"/>
</dbReference>
<dbReference type="RefSeq" id="WP_106532586.1">
    <property type="nucleotide sequence ID" value="NZ_PYAT01000003.1"/>
</dbReference>
<feature type="transmembrane region" description="Helical" evidence="7">
    <location>
        <begin position="54"/>
        <end position="77"/>
    </location>
</feature>
<evidence type="ECO:0000256" key="5">
    <source>
        <dbReference type="ARBA" id="ARBA00022989"/>
    </source>
</evidence>
<dbReference type="PANTHER" id="PTHR33884:SF3">
    <property type="entry name" value="UPF0410 PROTEIN YMGE"/>
    <property type="match status" value="1"/>
</dbReference>
<evidence type="ECO:0000256" key="7">
    <source>
        <dbReference type="SAM" id="Phobius"/>
    </source>
</evidence>
<proteinExistence type="inferred from homology"/>
<accession>A0A2P8H4D8</accession>
<comment type="subcellular location">
    <subcellularLocation>
        <location evidence="1">Cell membrane</location>
        <topology evidence="1">Multi-pass membrane protein</topology>
    </subcellularLocation>
</comment>
<name>A0A2P8H4D8_9BACL</name>
<keyword evidence="6 7" id="KW-0472">Membrane</keyword>
<evidence type="ECO:0000256" key="3">
    <source>
        <dbReference type="ARBA" id="ARBA00022475"/>
    </source>
</evidence>
<organism evidence="8 9">
    <name type="scientific">Planomicrobium soli</name>
    <dbReference type="NCBI Taxonomy" id="1176648"/>
    <lineage>
        <taxon>Bacteria</taxon>
        <taxon>Bacillati</taxon>
        <taxon>Bacillota</taxon>
        <taxon>Bacilli</taxon>
        <taxon>Bacillales</taxon>
        <taxon>Caryophanaceae</taxon>
        <taxon>Planomicrobium</taxon>
    </lineage>
</organism>
<comment type="caution">
    <text evidence="8">The sequence shown here is derived from an EMBL/GenBank/DDBJ whole genome shotgun (WGS) entry which is preliminary data.</text>
</comment>
<evidence type="ECO:0000256" key="4">
    <source>
        <dbReference type="ARBA" id="ARBA00022692"/>
    </source>
</evidence>
<evidence type="ECO:0000256" key="6">
    <source>
        <dbReference type="ARBA" id="ARBA00023136"/>
    </source>
</evidence>
<feature type="transmembrane region" description="Helical" evidence="7">
    <location>
        <begin position="29"/>
        <end position="48"/>
    </location>
</feature>
<dbReference type="Pfam" id="PF04226">
    <property type="entry name" value="Transgly_assoc"/>
    <property type="match status" value="1"/>
</dbReference>
<dbReference type="Proteomes" id="UP000242682">
    <property type="component" value="Unassembled WGS sequence"/>
</dbReference>
<dbReference type="GO" id="GO:0005886">
    <property type="term" value="C:plasma membrane"/>
    <property type="evidence" value="ECO:0007669"/>
    <property type="project" value="UniProtKB-SubCell"/>
</dbReference>
<keyword evidence="3" id="KW-1003">Cell membrane</keyword>
<evidence type="ECO:0000313" key="9">
    <source>
        <dbReference type="Proteomes" id="UP000242682"/>
    </source>
</evidence>
<evidence type="ECO:0000256" key="1">
    <source>
        <dbReference type="ARBA" id="ARBA00004651"/>
    </source>
</evidence>
<gene>
    <name evidence="8" type="ORF">B0H99_103216</name>
</gene>
<reference evidence="8 9" key="1">
    <citation type="submission" date="2018-03" db="EMBL/GenBank/DDBJ databases">
        <title>Genomic Encyclopedia of Type Strains, Phase III (KMG-III): the genomes of soil and plant-associated and newly described type strains.</title>
        <authorList>
            <person name="Whitman W."/>
        </authorList>
    </citation>
    <scope>NUCLEOTIDE SEQUENCE [LARGE SCALE GENOMIC DNA]</scope>
    <source>
        <strain evidence="8 9">CGMCC 1.12259</strain>
    </source>
</reference>
<keyword evidence="5 7" id="KW-1133">Transmembrane helix</keyword>
<evidence type="ECO:0000313" key="8">
    <source>
        <dbReference type="EMBL" id="PSL41082.1"/>
    </source>
</evidence>
<dbReference type="EMBL" id="PYAT01000003">
    <property type="protein sequence ID" value="PSL41082.1"/>
    <property type="molecule type" value="Genomic_DNA"/>
</dbReference>
<comment type="similarity">
    <text evidence="2">Belongs to the UPF0410 family.</text>
</comment>
<feature type="transmembrane region" description="Helical" evidence="7">
    <location>
        <begin position="6"/>
        <end position="22"/>
    </location>
</feature>
<keyword evidence="9" id="KW-1185">Reference proteome</keyword>
<evidence type="ECO:0000256" key="2">
    <source>
        <dbReference type="ARBA" id="ARBA00011006"/>
    </source>
</evidence>
<keyword evidence="4 7" id="KW-0812">Transmembrane</keyword>
<dbReference type="AlphaFoldDB" id="A0A2P8H4D8"/>
<sequence>MGFILYLIVGGIIGWLAGLILGKDIPGGIIGNIIAGIIGAWLGGELLGNWGPSLAGIPIIPALIGALVLVFVLSLILGSMRKGRRRA</sequence>